<gene>
    <name evidence="2" type="ordered locus">ABO_1268</name>
</gene>
<evidence type="ECO:0000313" key="3">
    <source>
        <dbReference type="Proteomes" id="UP000008871"/>
    </source>
</evidence>
<organism evidence="2 3">
    <name type="scientific">Alcanivorax borkumensis (strain ATCC 700651 / DSM 11573 / NCIMB 13689 / SK2)</name>
    <dbReference type="NCBI Taxonomy" id="393595"/>
    <lineage>
        <taxon>Bacteria</taxon>
        <taxon>Pseudomonadati</taxon>
        <taxon>Pseudomonadota</taxon>
        <taxon>Gammaproteobacteria</taxon>
        <taxon>Oceanospirillales</taxon>
        <taxon>Alcanivoracaceae</taxon>
        <taxon>Alcanivorax</taxon>
    </lineage>
</organism>
<keyword evidence="3" id="KW-1185">Reference proteome</keyword>
<dbReference type="eggNOG" id="COG1450">
    <property type="taxonomic scope" value="Bacteria"/>
</dbReference>
<dbReference type="Proteomes" id="UP000008871">
    <property type="component" value="Chromosome"/>
</dbReference>
<reference evidence="2 3" key="1">
    <citation type="journal article" date="2006" name="Nat. Biotechnol.">
        <title>Genome sequence of the ubiquitous hydrocarbon-degrading marine bacterium Alcanivorax borkumensis.</title>
        <authorList>
            <person name="Schneiker S."/>
            <person name="Martins dos Santos V.A.P."/>
            <person name="Bartels D."/>
            <person name="Bekel T."/>
            <person name="Brecht M."/>
            <person name="Buhrmester J."/>
            <person name="Chernikova T.N."/>
            <person name="Denaro R."/>
            <person name="Ferrer M."/>
            <person name="Gertler C."/>
            <person name="Goesmann A."/>
            <person name="Golyshina O.V."/>
            <person name="Kaminski F."/>
            <person name="Khachane A.N."/>
            <person name="Lang S."/>
            <person name="Linke B."/>
            <person name="McHardy A.C."/>
            <person name="Meyer F."/>
            <person name="Nechitaylo T."/>
            <person name="Puehler A."/>
            <person name="Regenhardt D."/>
            <person name="Rupp O."/>
            <person name="Sabirova J.S."/>
            <person name="Selbitschka W."/>
            <person name="Yakimov M.M."/>
            <person name="Timmis K.N."/>
            <person name="Vorhoelter F.-J."/>
            <person name="Weidner S."/>
            <person name="Kaiser O."/>
            <person name="Golyshin P.N."/>
        </authorList>
    </citation>
    <scope>NUCLEOTIDE SEQUENCE [LARGE SCALE GENOMIC DNA]</scope>
    <source>
        <strain evidence="3">ATCC 700651 / DSM 11573 / NCIMB 13689 / SK2</strain>
    </source>
</reference>
<sequence>MRLCLSLLVIMLTFPVPCTAEGMTIHVLERPDAPALVPVIEPLLPVGGSVRAYRGKLIVRTSEANMQELQSVLGRLETAPSTLIVHLRRQHSAARQQARIDTDVRGRIESGQAPIIKGEVRIDQQNQQQQREDHYQIRTLNGYPAYISQGSLVALSGSYYGPQLVQLDQGIQVLPQLGTDSSVVLQISQRFDQPTRHNTARTQHSATTLRVTLGRWQPMGSINMTQSGTDQSIGSYQGRQQSLTLPLEVMVEKE</sequence>
<evidence type="ECO:0008006" key="4">
    <source>
        <dbReference type="Google" id="ProtNLM"/>
    </source>
</evidence>
<dbReference type="KEGG" id="abo:ABO_1268"/>
<feature type="chain" id="PRO_5004178920" description="NolW-like domain-containing protein" evidence="1">
    <location>
        <begin position="21"/>
        <end position="254"/>
    </location>
</feature>
<feature type="signal peptide" evidence="1">
    <location>
        <begin position="1"/>
        <end position="20"/>
    </location>
</feature>
<keyword evidence="1" id="KW-0732">Signal</keyword>
<dbReference type="AlphaFoldDB" id="Q0VQ31"/>
<evidence type="ECO:0000313" key="2">
    <source>
        <dbReference type="EMBL" id="CAL16717.1"/>
    </source>
</evidence>
<proteinExistence type="predicted"/>
<dbReference type="STRING" id="393595.ABO_1268"/>
<dbReference type="OrthoDB" id="6080452at2"/>
<dbReference type="HOGENOM" id="CLU_1145329_0_0_6"/>
<name>Q0VQ31_ALCBS</name>
<accession>Q0VQ31</accession>
<protein>
    <recommendedName>
        <fullName evidence="4">NolW-like domain-containing protein</fullName>
    </recommendedName>
</protein>
<dbReference type="RefSeq" id="WP_011588551.1">
    <property type="nucleotide sequence ID" value="NC_008260.1"/>
</dbReference>
<dbReference type="EMBL" id="AM286690">
    <property type="protein sequence ID" value="CAL16717.1"/>
    <property type="molecule type" value="Genomic_DNA"/>
</dbReference>
<evidence type="ECO:0000256" key="1">
    <source>
        <dbReference type="SAM" id="SignalP"/>
    </source>
</evidence>